<dbReference type="CDD" id="cd09106">
    <property type="entry name" value="PLDc_vPLD3_4_5_like_1"/>
    <property type="match status" value="1"/>
</dbReference>
<comment type="caution">
    <text evidence="5">The sequence shown here is derived from an EMBL/GenBank/DDBJ whole genome shotgun (WGS) entry which is preliminary data.</text>
</comment>
<feature type="compositionally biased region" description="Polar residues" evidence="2">
    <location>
        <begin position="1"/>
        <end position="11"/>
    </location>
</feature>
<evidence type="ECO:0000313" key="6">
    <source>
        <dbReference type="Proteomes" id="UP001519460"/>
    </source>
</evidence>
<dbReference type="Pfam" id="PF13091">
    <property type="entry name" value="PLDc_2"/>
    <property type="match status" value="1"/>
</dbReference>
<sequence>MKTRTGGTTHPSPKKEKRGWQSVSTDGLEDEAVIEGGADTKGICLEVIALLATLLIGACAVVLLCSFCVGRSRHEPDTDWMMETPAAHQPNLCKDACVLSIVESIPQNLTYDKEAYIHRSTYSGLKELLSLAKESVHIASFYWTLLGTDIAYHDSSSKEGEDIFYTLMEMGKDKKVSIKIAQNAENNDTMMLAEKANAQVRTLNFTNLLGKGILHTKFWVVDGRHFYIGSANLDWRSLTQVKELGVLVQDCPCLGGDVEKLFDVYWYLGASLHVELSSSVLPEWFWPVIDDALREVAFDKGVHVRLLASKWSHTLKDMYAFLCSLSMLGHTHYPKMRVEVKLFVVPKYSKSQERIPYARVNHNKYMVTDQHAYIGTSNWSGDYFINTGGVGFILEQPEDSMNTTRGNFRRQLADIFWRDWYSNHSIPLPCMFNLTESVEFDV</sequence>
<feature type="region of interest" description="Disordered" evidence="2">
    <location>
        <begin position="1"/>
        <end position="24"/>
    </location>
</feature>
<dbReference type="PROSITE" id="PS50035">
    <property type="entry name" value="PLD"/>
    <property type="match status" value="2"/>
</dbReference>
<dbReference type="InterPro" id="IPR025202">
    <property type="entry name" value="PLD-like_dom"/>
</dbReference>
<dbReference type="SMART" id="SM00155">
    <property type="entry name" value="PLDc"/>
    <property type="match status" value="2"/>
</dbReference>
<dbReference type="InterPro" id="IPR001736">
    <property type="entry name" value="PLipase_D/transphosphatidylase"/>
</dbReference>
<evidence type="ECO:0000256" key="1">
    <source>
        <dbReference type="ARBA" id="ARBA00008664"/>
    </source>
</evidence>
<proteinExistence type="inferred from homology"/>
<dbReference type="SUPFAM" id="SSF56024">
    <property type="entry name" value="Phospholipase D/nuclease"/>
    <property type="match status" value="2"/>
</dbReference>
<evidence type="ECO:0000313" key="5">
    <source>
        <dbReference type="EMBL" id="KAK7471518.1"/>
    </source>
</evidence>
<evidence type="ECO:0000259" key="4">
    <source>
        <dbReference type="PROSITE" id="PS50035"/>
    </source>
</evidence>
<dbReference type="PANTHER" id="PTHR10185">
    <property type="entry name" value="PHOSPHOLIPASE D - RELATED"/>
    <property type="match status" value="1"/>
</dbReference>
<reference evidence="5 6" key="1">
    <citation type="journal article" date="2023" name="Sci. Data">
        <title>Genome assembly of the Korean intertidal mud-creeper Batillaria attramentaria.</title>
        <authorList>
            <person name="Patra A.K."/>
            <person name="Ho P.T."/>
            <person name="Jun S."/>
            <person name="Lee S.J."/>
            <person name="Kim Y."/>
            <person name="Won Y.J."/>
        </authorList>
    </citation>
    <scope>NUCLEOTIDE SEQUENCE [LARGE SCALE GENOMIC DNA]</scope>
    <source>
        <strain evidence="5">Wonlab-2016</strain>
    </source>
</reference>
<dbReference type="Proteomes" id="UP001519460">
    <property type="component" value="Unassembled WGS sequence"/>
</dbReference>
<dbReference type="PANTHER" id="PTHR10185:SF17">
    <property type="entry name" value="GM01519P-RELATED"/>
    <property type="match status" value="1"/>
</dbReference>
<dbReference type="InterPro" id="IPR050874">
    <property type="entry name" value="Diverse_PLD-related"/>
</dbReference>
<dbReference type="Pfam" id="PF13918">
    <property type="entry name" value="PLDc_3"/>
    <property type="match status" value="1"/>
</dbReference>
<feature type="transmembrane region" description="Helical" evidence="3">
    <location>
        <begin position="47"/>
        <end position="69"/>
    </location>
</feature>
<evidence type="ECO:0000256" key="3">
    <source>
        <dbReference type="SAM" id="Phobius"/>
    </source>
</evidence>
<dbReference type="Gene3D" id="3.30.870.10">
    <property type="entry name" value="Endonuclease Chain A"/>
    <property type="match status" value="2"/>
</dbReference>
<gene>
    <name evidence="5" type="ORF">BaRGS_00035857</name>
</gene>
<evidence type="ECO:0000256" key="2">
    <source>
        <dbReference type="SAM" id="MobiDB-lite"/>
    </source>
</evidence>
<keyword evidence="3" id="KW-0472">Membrane</keyword>
<accession>A0ABD0JDL0</accession>
<name>A0ABD0JDL0_9CAEN</name>
<dbReference type="CDD" id="cd09107">
    <property type="entry name" value="PLDc_vPLD3_4_5_like_2"/>
    <property type="match status" value="1"/>
</dbReference>
<keyword evidence="3" id="KW-1133">Transmembrane helix</keyword>
<keyword evidence="3" id="KW-0812">Transmembrane</keyword>
<dbReference type="EMBL" id="JACVVK020000490">
    <property type="protein sequence ID" value="KAK7471518.1"/>
    <property type="molecule type" value="Genomic_DNA"/>
</dbReference>
<feature type="domain" description="PLD phosphodiesterase" evidence="4">
    <location>
        <begin position="357"/>
        <end position="383"/>
    </location>
</feature>
<dbReference type="AlphaFoldDB" id="A0ABD0JDL0"/>
<dbReference type="InterPro" id="IPR032803">
    <property type="entry name" value="PLDc_3"/>
</dbReference>
<feature type="domain" description="PLD phosphodiesterase" evidence="4">
    <location>
        <begin position="210"/>
        <end position="237"/>
    </location>
</feature>
<organism evidence="5 6">
    <name type="scientific">Batillaria attramentaria</name>
    <dbReference type="NCBI Taxonomy" id="370345"/>
    <lineage>
        <taxon>Eukaryota</taxon>
        <taxon>Metazoa</taxon>
        <taxon>Spiralia</taxon>
        <taxon>Lophotrochozoa</taxon>
        <taxon>Mollusca</taxon>
        <taxon>Gastropoda</taxon>
        <taxon>Caenogastropoda</taxon>
        <taxon>Sorbeoconcha</taxon>
        <taxon>Cerithioidea</taxon>
        <taxon>Batillariidae</taxon>
        <taxon>Batillaria</taxon>
    </lineage>
</organism>
<protein>
    <recommendedName>
        <fullName evidence="4">PLD phosphodiesterase domain-containing protein</fullName>
    </recommendedName>
</protein>
<keyword evidence="6" id="KW-1185">Reference proteome</keyword>
<dbReference type="Pfam" id="PF00614">
    <property type="entry name" value="PLDc"/>
    <property type="match status" value="1"/>
</dbReference>
<comment type="similarity">
    <text evidence="1">Belongs to the phospholipase D family.</text>
</comment>